<dbReference type="PATRIC" id="fig|224013.5.peg.5704"/>
<feature type="transmembrane region" description="Helical" evidence="1">
    <location>
        <begin position="87"/>
        <end position="111"/>
    </location>
</feature>
<gene>
    <name evidence="2" type="ORF">ACX27_23740</name>
</gene>
<keyword evidence="1" id="KW-0812">Transmembrane</keyword>
<reference evidence="2 3" key="2">
    <citation type="journal article" date="2016" name="Genome Announc.">
        <title>Draft Genome Sequence of the N2-Fixing Cyanobacterium Nostoc piscinale CENA21, Isolated from the Brazilian Amazon Floodplain.</title>
        <authorList>
            <person name="Leao T."/>
            <person name="Guimaraes P.I."/>
            <person name="de Melo A.G."/>
            <person name="Ramos R.T."/>
            <person name="Leao P.N."/>
            <person name="Silva A."/>
            <person name="Fiore M.F."/>
            <person name="Schneider M.P."/>
        </authorList>
    </citation>
    <scope>NUCLEOTIDE SEQUENCE [LARGE SCALE GENOMIC DNA]</scope>
    <source>
        <strain evidence="2 3">CENA21</strain>
    </source>
</reference>
<evidence type="ECO:0000313" key="3">
    <source>
        <dbReference type="Proteomes" id="UP000062645"/>
    </source>
</evidence>
<dbReference type="RefSeq" id="WP_062296066.1">
    <property type="nucleotide sequence ID" value="NZ_CP012036.1"/>
</dbReference>
<dbReference type="Proteomes" id="UP000062645">
    <property type="component" value="Chromosome"/>
</dbReference>
<keyword evidence="3" id="KW-1185">Reference proteome</keyword>
<dbReference type="OrthoDB" id="582892at2"/>
<dbReference type="AlphaFoldDB" id="A0A0M4T750"/>
<dbReference type="KEGG" id="npz:ACX27_23740"/>
<sequence>MNVKNTLNKQILVQRLIIVATPLILGLLEIWHPVGLPGKTPYESVLPVVDWWLVLHLLQLPLFGLLGLAVIFLVNNLHGWIVIISRIGIICFIIFYNALDSIMGIAGGLLIRSTRELSSNIQIFASTQFNVFLFDPIFGGATLSVIGVLGGGGWTIGVIAAAIALKRAGAPIWSVILLIFSGILFGLSHVPPTGSLGMACFFIAVTLIDPDIWSGKQRRLGQ</sequence>
<feature type="transmembrane region" description="Helical" evidence="1">
    <location>
        <begin position="172"/>
        <end position="190"/>
    </location>
</feature>
<name>A0A0M4T750_9NOSO</name>
<protein>
    <recommendedName>
        <fullName evidence="4">DUF4386 family protein</fullName>
    </recommendedName>
</protein>
<evidence type="ECO:0000256" key="1">
    <source>
        <dbReference type="SAM" id="Phobius"/>
    </source>
</evidence>
<reference evidence="3" key="1">
    <citation type="submission" date="2015-07" db="EMBL/GenBank/DDBJ databases">
        <title>Genome Of Nitrogen-Fixing Cyanobacterium Nostoc piscinale CENA21 From Solimoes/Amazon River Floodplain Sediments And Comparative Genomics To Uncover Biosynthetic Natural Products Potential.</title>
        <authorList>
            <person name="Leao T.F."/>
            <person name="Leao P.N."/>
            <person name="Guimaraes P.I."/>
            <person name="de Melo A.G.C."/>
            <person name="Ramos R.T.J."/>
            <person name="Silva A."/>
            <person name="Fiore M.F."/>
            <person name="Schneider M.P.C."/>
        </authorList>
    </citation>
    <scope>NUCLEOTIDE SEQUENCE [LARGE SCALE GENOMIC DNA]</scope>
    <source>
        <strain evidence="3">CENA21</strain>
    </source>
</reference>
<feature type="transmembrane region" description="Helical" evidence="1">
    <location>
        <begin position="51"/>
        <end position="75"/>
    </location>
</feature>
<accession>A0A0M4T750</accession>
<keyword evidence="1" id="KW-1133">Transmembrane helix</keyword>
<feature type="transmembrane region" description="Helical" evidence="1">
    <location>
        <begin position="12"/>
        <end position="31"/>
    </location>
</feature>
<dbReference type="EMBL" id="CP012036">
    <property type="protein sequence ID" value="ALF55154.1"/>
    <property type="molecule type" value="Genomic_DNA"/>
</dbReference>
<proteinExistence type="predicted"/>
<evidence type="ECO:0008006" key="4">
    <source>
        <dbReference type="Google" id="ProtNLM"/>
    </source>
</evidence>
<feature type="transmembrane region" description="Helical" evidence="1">
    <location>
        <begin position="137"/>
        <end position="165"/>
    </location>
</feature>
<keyword evidence="1" id="KW-0472">Membrane</keyword>
<evidence type="ECO:0000313" key="2">
    <source>
        <dbReference type="EMBL" id="ALF55154.1"/>
    </source>
</evidence>
<organism evidence="2 3">
    <name type="scientific">Nostoc piscinale CENA21</name>
    <dbReference type="NCBI Taxonomy" id="224013"/>
    <lineage>
        <taxon>Bacteria</taxon>
        <taxon>Bacillati</taxon>
        <taxon>Cyanobacteriota</taxon>
        <taxon>Cyanophyceae</taxon>
        <taxon>Nostocales</taxon>
        <taxon>Nostocaceae</taxon>
        <taxon>Nostoc</taxon>
    </lineage>
</organism>